<dbReference type="AlphaFoldDB" id="A0A2N9VW25"/>
<evidence type="ECO:0000313" key="1">
    <source>
        <dbReference type="EMBL" id="PIO43693.1"/>
    </source>
</evidence>
<dbReference type="OrthoDB" id="8455562at2"/>
<dbReference type="EMBL" id="MZMT01000037">
    <property type="protein sequence ID" value="PIO43693.1"/>
    <property type="molecule type" value="Genomic_DNA"/>
</dbReference>
<comment type="caution">
    <text evidence="1">The sequence shown here is derived from an EMBL/GenBank/DDBJ whole genome shotgun (WGS) entry which is preliminary data.</text>
</comment>
<reference evidence="1 2" key="1">
    <citation type="journal article" date="2017" name="Int J Environ Stud">
        <title>Does the Miocene-Pliocene relict legume Oxytropis triphylla form nitrogen-fixing nodules with a combination of bacterial strains?</title>
        <authorList>
            <person name="Safronova V."/>
            <person name="Belimov A."/>
            <person name="Sazanova A."/>
            <person name="Kuznetsova I."/>
            <person name="Popova J."/>
            <person name="Andronov E."/>
            <person name="Verkhozina A."/>
            <person name="Tikhonovich I."/>
        </authorList>
    </citation>
    <scope>NUCLEOTIDE SEQUENCE [LARGE SCALE GENOMIC DNA]</scope>
    <source>
        <strain evidence="1 2">Tri-38</strain>
    </source>
</reference>
<proteinExistence type="predicted"/>
<dbReference type="Proteomes" id="UP000232163">
    <property type="component" value="Unassembled WGS sequence"/>
</dbReference>
<keyword evidence="2" id="KW-1185">Reference proteome</keyword>
<dbReference type="RefSeq" id="WP_099998751.1">
    <property type="nucleotide sequence ID" value="NZ_CP017940.1"/>
</dbReference>
<evidence type="ECO:0000313" key="2">
    <source>
        <dbReference type="Proteomes" id="UP000232163"/>
    </source>
</evidence>
<sequence>MDDLKIPHYVKPFLGRIRGGATLVSQVSQSEEATEKGDGHIYFTHPDGRPVGAASAVFCIRNGLVTPEGDDLFGGSQTYRAA</sequence>
<organism evidence="1 2">
    <name type="scientific">Phyllobacterium zundukense</name>
    <dbReference type="NCBI Taxonomy" id="1867719"/>
    <lineage>
        <taxon>Bacteria</taxon>
        <taxon>Pseudomonadati</taxon>
        <taxon>Pseudomonadota</taxon>
        <taxon>Alphaproteobacteria</taxon>
        <taxon>Hyphomicrobiales</taxon>
        <taxon>Phyllobacteriaceae</taxon>
        <taxon>Phyllobacterium</taxon>
    </lineage>
</organism>
<name>A0A2N9VW25_9HYPH</name>
<dbReference type="KEGG" id="pht:BLM14_07115"/>
<gene>
    <name evidence="1" type="ORF">B5P45_17500</name>
</gene>
<accession>A0A2N9VW25</accession>
<protein>
    <submittedName>
        <fullName evidence="1">Uncharacterized protein</fullName>
    </submittedName>
</protein>